<gene>
    <name evidence="3" type="primary">LOC105742358</name>
</gene>
<dbReference type="AlphaFoldDB" id="A0A6P3VBI4"/>
<sequence length="321" mass="33902">MPAPAGGGRRAARRSGSAPRRVRSGTRRRGESAAWGPRGRTEPGCGTRRRKGDRGGRAGRGGPPARAASGRTAAGRSDGLALPGRRRHIHSLLAPSLPQPALRRSEKPRLGTPGAPAWGSRRGPRACVAKPPSRPRPAQAPPTGPPETPPPSSRLLPRAARLPPVSFTFDFCLESPGDKDAAEPPARPRRAPQERRRPGGGGPGPGCGCLTPAGASLTSRRDFGDPERKPRFGEGCGRDCHRRARAFSRPPRGGSRKGPESRGDSLGDVSGPRVQLLTYPDGDPGVSGKTCEERTVPSVGLERKDPESPRRGRLPWPGPSR</sequence>
<feature type="compositionally biased region" description="Low complexity" evidence="1">
    <location>
        <begin position="153"/>
        <end position="164"/>
    </location>
</feature>
<feature type="compositionally biased region" description="Basic and acidic residues" evidence="1">
    <location>
        <begin position="290"/>
        <end position="310"/>
    </location>
</feature>
<dbReference type="RefSeq" id="XP_012370450.1">
    <property type="nucleotide sequence ID" value="XM_012514996.1"/>
</dbReference>
<feature type="compositionally biased region" description="Pro residues" evidence="1">
    <location>
        <begin position="132"/>
        <end position="152"/>
    </location>
</feature>
<feature type="compositionally biased region" description="Low complexity" evidence="1">
    <location>
        <begin position="91"/>
        <end position="102"/>
    </location>
</feature>
<dbReference type="Proteomes" id="UP000515203">
    <property type="component" value="Unplaced"/>
</dbReference>
<evidence type="ECO:0000313" key="2">
    <source>
        <dbReference type="Proteomes" id="UP000515203"/>
    </source>
</evidence>
<keyword evidence="2" id="KW-1185">Reference proteome</keyword>
<feature type="region of interest" description="Disordered" evidence="1">
    <location>
        <begin position="1"/>
        <end position="321"/>
    </location>
</feature>
<name>A0A6P3VBI4_OCTDE</name>
<proteinExistence type="predicted"/>
<organism evidence="2 3">
    <name type="scientific">Octodon degus</name>
    <name type="common">Degu</name>
    <name type="synonym">Sciurus degus</name>
    <dbReference type="NCBI Taxonomy" id="10160"/>
    <lineage>
        <taxon>Eukaryota</taxon>
        <taxon>Metazoa</taxon>
        <taxon>Chordata</taxon>
        <taxon>Craniata</taxon>
        <taxon>Vertebrata</taxon>
        <taxon>Euteleostomi</taxon>
        <taxon>Mammalia</taxon>
        <taxon>Eutheria</taxon>
        <taxon>Euarchontoglires</taxon>
        <taxon>Glires</taxon>
        <taxon>Rodentia</taxon>
        <taxon>Hystricomorpha</taxon>
        <taxon>Octodontidae</taxon>
        <taxon>Octodon</taxon>
    </lineage>
</organism>
<accession>A0A6P3VBI4</accession>
<evidence type="ECO:0000313" key="3">
    <source>
        <dbReference type="RefSeq" id="XP_012370450.1"/>
    </source>
</evidence>
<dbReference type="GeneID" id="105742358"/>
<dbReference type="InParanoid" id="A0A6P3VBI4"/>
<protein>
    <submittedName>
        <fullName evidence="3">Uncharacterized protein LOC105742358</fullName>
    </submittedName>
</protein>
<feature type="compositionally biased region" description="Low complexity" evidence="1">
    <location>
        <begin position="63"/>
        <end position="79"/>
    </location>
</feature>
<feature type="compositionally biased region" description="Basic and acidic residues" evidence="1">
    <location>
        <begin position="219"/>
        <end position="239"/>
    </location>
</feature>
<reference evidence="3" key="1">
    <citation type="submission" date="2025-08" db="UniProtKB">
        <authorList>
            <consortium name="RefSeq"/>
        </authorList>
    </citation>
    <scope>IDENTIFICATION</scope>
</reference>
<evidence type="ECO:0000256" key="1">
    <source>
        <dbReference type="SAM" id="MobiDB-lite"/>
    </source>
</evidence>